<dbReference type="InterPro" id="IPR029226">
    <property type="entry name" value="Ecp2-like"/>
</dbReference>
<evidence type="ECO:0000256" key="10">
    <source>
        <dbReference type="ARBA" id="ARBA00023277"/>
    </source>
</evidence>
<evidence type="ECO:0000259" key="17">
    <source>
        <dbReference type="PROSITE" id="PS51782"/>
    </source>
</evidence>
<evidence type="ECO:0000256" key="12">
    <source>
        <dbReference type="ARBA" id="ARBA00023326"/>
    </source>
</evidence>
<keyword evidence="20" id="KW-1185">Reference proteome</keyword>
<dbReference type="PROSITE" id="PS51910">
    <property type="entry name" value="GH18_2"/>
    <property type="match status" value="1"/>
</dbReference>
<gene>
    <name evidence="19" type="ORF">FCULG_00009125</name>
</gene>
<keyword evidence="5" id="KW-0964">Secreted</keyword>
<keyword evidence="8" id="KW-0146">Chitin degradation</keyword>
<evidence type="ECO:0000256" key="9">
    <source>
        <dbReference type="ARBA" id="ARBA00023026"/>
    </source>
</evidence>
<dbReference type="Pfam" id="PF01476">
    <property type="entry name" value="LysM"/>
    <property type="match status" value="2"/>
</dbReference>
<evidence type="ECO:0000256" key="8">
    <source>
        <dbReference type="ARBA" id="ARBA00023024"/>
    </source>
</evidence>
<keyword evidence="12" id="KW-0624">Polysaccharide degradation</keyword>
<sequence length="1405" mass="154485">MLISTWRVAALLLAFVNLASGLERNRLGASPYYLNHDNCPERCSISGPEPGNWSVYQDLTQLRKCQETMFFAFSLFDPIDEDSTHRIHACTSFGPDFSLLPNATTIQAAASSPISVDYEIGWHKDGLQLAASGIRSITRQARHYLSHGHGTADGPAIMFAQSGQATLGLYVGSSLGSQVIGSSALQMLENSLDNLNVTGSNLAMQLCVPDAGNAHSFGLMVTSNGTFASIQNAVQPWANGTCLSFPESTTMTGQALYTKPLDVLTNVKNSTRPANPVSTSSEHGRRHQHLHVRAECRTTRVESGDSCAKLAQRCGISASDFTKYNPGSKFCAGLVPKQHVCCSKGDLPDLRPTKNKDGSCHAYKVDKGDNCASIAVENGLKVEDLEKFNKKTWGWAGCKRLFYQTVMCLSEGTPRSLTKSPMQTVVRKSQERRRLGIQPISLILTLALSMPEGTNGCISNCGTKIVNSGGGGTIKIGYFQGYGMGRPCLYQDASQIDTSKYTHLHFAFGTLTKDFDVEVGDKLSQYQFKNFARLTGVKRILSFGGWDFSALPATYSIFREGVKPANRLNMAKKIAAFIVEHKLDGVDIDWEYPGAPDIPGIPPADKDEGKNYLTFLVVLKNLLKGKSVSIAAPSSYWYLEQYPIKDIGKVVDYIVYMTYDLHGQWDTENSHSQEGCAFGNCLRSQVNLTETQYSLAMITKAGVPSNKVIVGVTRYGRSFKMASAGCYGPDCFYTGSKIHSDAKEGKCTGQAGYIADAEIVEILKDKSRVVKQFVDSTSHSDILVYDDTEWVSYMSPSTKMARETVYKAFGMGGTTDWAVDLQEYHDVPKPSKSWAIFKEDAASGYDPLLDNERTGNWTKMNCNSPVIRDFKGYTAPGVWREAGTDGAWKDLLKIWYDLDKDRGYTLSESITTNLRLTPRPNCHQLKDTECDQLVECIDTMNSDLSGPAGMFIVNSMARIHKMYRSYYDAVTEAAVFIAFDLDAFGNNPFFNSKLRQLPYFKGNPNTHDNVKDTTMTFIGQSTTVAKDIRSGSNPDTTWTVERRDDFKSYMGQVLDGWQTLANASVASLFNGSNPESVKTLWSLISDGKMIDAGVKGDGSIIIKDDGVSYIDLKKHVAKTFYGYIIPTVWRVSETYAFILDSGYDCYAEYPSEDYVTKEAMDATSTCYGGRRYYLVYPKEDNIGGCINDCTWNGQCSTTCKKNKFIAPPGLSTLNATSFGGITAQDLVVGSVRTYEQNGKKNTAKYDDLVAGDLNTDDLLNLDVTTPGIMRLPRLLPMRHPPGQRSCKASTFTYKDDTSNASPLASDCEIMISNFQNDGSTKWTTQTADRQHRELGHYGTCAFGVEATKLNGNIHFHFGGGDLTEAITTAIKKFKKNGKIGASGTVDCAGNTSKSQPVLWGIYHHS</sequence>
<reference evidence="19 20" key="1">
    <citation type="submission" date="2018-02" db="EMBL/GenBank/DDBJ databases">
        <title>Fusarium culmorum secondary metabolites in fungal-bacterial-plant interactions.</title>
        <authorList>
            <person name="Schmidt R."/>
        </authorList>
    </citation>
    <scope>NUCLEOTIDE SEQUENCE [LARGE SCALE GENOMIC DNA]</scope>
    <source>
        <strain evidence="19 20">PV</strain>
    </source>
</reference>
<dbReference type="InterPro" id="IPR001579">
    <property type="entry name" value="Glyco_hydro_18_chit_AS"/>
</dbReference>
<dbReference type="PANTHER" id="PTHR47700:SF1">
    <property type="entry name" value="CHITINASE"/>
    <property type="match status" value="1"/>
</dbReference>
<dbReference type="InterPro" id="IPR017853">
    <property type="entry name" value="GH"/>
</dbReference>
<dbReference type="SUPFAM" id="SSF54556">
    <property type="entry name" value="Chitinase insertion domain"/>
    <property type="match status" value="1"/>
</dbReference>
<accession>A0A2T4GGS4</accession>
<dbReference type="GO" id="GO:0000272">
    <property type="term" value="P:polysaccharide catabolic process"/>
    <property type="evidence" value="ECO:0007669"/>
    <property type="project" value="UniProtKB-KW"/>
</dbReference>
<name>A0A2T4GGS4_FUSCU</name>
<evidence type="ECO:0000256" key="2">
    <source>
        <dbReference type="ARBA" id="ARBA00004613"/>
    </source>
</evidence>
<dbReference type="GO" id="GO:0006032">
    <property type="term" value="P:chitin catabolic process"/>
    <property type="evidence" value="ECO:0007669"/>
    <property type="project" value="UniProtKB-KW"/>
</dbReference>
<comment type="similarity">
    <text evidence="3">Belongs to the glycosyl hydrolase 18 family. Chitinase class V subfamily.</text>
</comment>
<dbReference type="EC" id="3.2.1.14" evidence="4"/>
<comment type="caution">
    <text evidence="19">The sequence shown here is derived from an EMBL/GenBank/DDBJ whole genome shotgun (WGS) entry which is preliminary data.</text>
</comment>
<dbReference type="Proteomes" id="UP000241587">
    <property type="component" value="Unassembled WGS sequence"/>
</dbReference>
<dbReference type="SUPFAM" id="SSF54106">
    <property type="entry name" value="LysM domain"/>
    <property type="match status" value="2"/>
</dbReference>
<keyword evidence="10" id="KW-0119">Carbohydrate metabolism</keyword>
<dbReference type="InterPro" id="IPR018392">
    <property type="entry name" value="LysM"/>
</dbReference>
<comment type="catalytic activity">
    <reaction evidence="1">
        <text>Random endo-hydrolysis of N-acetyl-beta-D-glucosaminide (1-&gt;4)-beta-linkages in chitin and chitodextrins.</text>
        <dbReference type="EC" id="3.2.1.14"/>
    </reaction>
</comment>
<evidence type="ECO:0000256" key="3">
    <source>
        <dbReference type="ARBA" id="ARBA00008682"/>
    </source>
</evidence>
<evidence type="ECO:0000256" key="7">
    <source>
        <dbReference type="ARBA" id="ARBA00022801"/>
    </source>
</evidence>
<dbReference type="InterPro" id="IPR053214">
    <property type="entry name" value="LysM12-like"/>
</dbReference>
<evidence type="ECO:0000313" key="19">
    <source>
        <dbReference type="EMBL" id="PTD02778.1"/>
    </source>
</evidence>
<evidence type="ECO:0000256" key="15">
    <source>
        <dbReference type="SAM" id="MobiDB-lite"/>
    </source>
</evidence>
<dbReference type="CDD" id="cd02878">
    <property type="entry name" value="GH18_zymocin_alpha"/>
    <property type="match status" value="1"/>
</dbReference>
<dbReference type="SMART" id="SM00257">
    <property type="entry name" value="LysM"/>
    <property type="match status" value="2"/>
</dbReference>
<comment type="similarity">
    <text evidence="13">Belongs to the secreted LysM effector family.</text>
</comment>
<feature type="signal peptide" evidence="16">
    <location>
        <begin position="1"/>
        <end position="21"/>
    </location>
</feature>
<feature type="chain" id="PRO_5015767126" description="chitinase" evidence="16">
    <location>
        <begin position="22"/>
        <end position="1405"/>
    </location>
</feature>
<proteinExistence type="inferred from homology"/>
<dbReference type="InterPro" id="IPR001223">
    <property type="entry name" value="Glyco_hydro18_cat"/>
</dbReference>
<dbReference type="PROSITE" id="PS01095">
    <property type="entry name" value="GH18_1"/>
    <property type="match status" value="1"/>
</dbReference>
<feature type="domain" description="LysM" evidence="17">
    <location>
        <begin position="297"/>
        <end position="342"/>
    </location>
</feature>
<dbReference type="OrthoDB" id="73875at2759"/>
<dbReference type="InterPro" id="IPR011583">
    <property type="entry name" value="Chitinase_II/V-like_cat"/>
</dbReference>
<feature type="domain" description="LysM" evidence="17">
    <location>
        <begin position="361"/>
        <end position="409"/>
    </location>
</feature>
<keyword evidence="11 14" id="KW-0326">Glycosidase</keyword>
<evidence type="ECO:0000256" key="5">
    <source>
        <dbReference type="ARBA" id="ARBA00022525"/>
    </source>
</evidence>
<dbReference type="SMART" id="SM00636">
    <property type="entry name" value="Glyco_18"/>
    <property type="match status" value="1"/>
</dbReference>
<feature type="region of interest" description="Disordered" evidence="15">
    <location>
        <begin position="269"/>
        <end position="290"/>
    </location>
</feature>
<feature type="domain" description="GH18" evidence="18">
    <location>
        <begin position="473"/>
        <end position="837"/>
    </location>
</feature>
<keyword evidence="9" id="KW-0843">Virulence</keyword>
<dbReference type="SUPFAM" id="SSF51445">
    <property type="entry name" value="(Trans)glycosidases"/>
    <property type="match status" value="1"/>
</dbReference>
<dbReference type="Pfam" id="PF14856">
    <property type="entry name" value="Hce2"/>
    <property type="match status" value="1"/>
</dbReference>
<keyword evidence="16" id="KW-0732">Signal</keyword>
<evidence type="ECO:0000256" key="1">
    <source>
        <dbReference type="ARBA" id="ARBA00000822"/>
    </source>
</evidence>
<evidence type="ECO:0000256" key="6">
    <source>
        <dbReference type="ARBA" id="ARBA00022669"/>
    </source>
</evidence>
<protein>
    <recommendedName>
        <fullName evidence="4">chitinase</fullName>
        <ecNumber evidence="4">3.2.1.14</ecNumber>
    </recommendedName>
</protein>
<evidence type="ECO:0000256" key="14">
    <source>
        <dbReference type="RuleBase" id="RU000489"/>
    </source>
</evidence>
<dbReference type="CDD" id="cd00118">
    <property type="entry name" value="LysM"/>
    <property type="match status" value="2"/>
</dbReference>
<keyword evidence="6" id="KW-0147">Chitin-binding</keyword>
<dbReference type="InterPro" id="IPR036779">
    <property type="entry name" value="LysM_dom_sf"/>
</dbReference>
<evidence type="ECO:0000256" key="16">
    <source>
        <dbReference type="SAM" id="SignalP"/>
    </source>
</evidence>
<dbReference type="GO" id="GO:0008843">
    <property type="term" value="F:endochitinase activity"/>
    <property type="evidence" value="ECO:0007669"/>
    <property type="project" value="UniProtKB-EC"/>
</dbReference>
<dbReference type="OMA" id="AMQLCGP"/>
<evidence type="ECO:0000313" key="20">
    <source>
        <dbReference type="Proteomes" id="UP000241587"/>
    </source>
</evidence>
<dbReference type="Pfam" id="PF00704">
    <property type="entry name" value="Glyco_hydro_18"/>
    <property type="match status" value="1"/>
</dbReference>
<evidence type="ECO:0000256" key="11">
    <source>
        <dbReference type="ARBA" id="ARBA00023295"/>
    </source>
</evidence>
<evidence type="ECO:0000256" key="4">
    <source>
        <dbReference type="ARBA" id="ARBA00012729"/>
    </source>
</evidence>
<evidence type="ECO:0000256" key="13">
    <source>
        <dbReference type="ARBA" id="ARBA00044955"/>
    </source>
</evidence>
<dbReference type="Gene3D" id="3.10.50.10">
    <property type="match status" value="1"/>
</dbReference>
<dbReference type="EMBL" id="PVEM01000016">
    <property type="protein sequence ID" value="PTD02778.1"/>
    <property type="molecule type" value="Genomic_DNA"/>
</dbReference>
<dbReference type="GO" id="GO:0008061">
    <property type="term" value="F:chitin binding"/>
    <property type="evidence" value="ECO:0007669"/>
    <property type="project" value="UniProtKB-KW"/>
</dbReference>
<dbReference type="PROSITE" id="PS51782">
    <property type="entry name" value="LYSM"/>
    <property type="match status" value="2"/>
</dbReference>
<organism evidence="19 20">
    <name type="scientific">Fusarium culmorum</name>
    <dbReference type="NCBI Taxonomy" id="5516"/>
    <lineage>
        <taxon>Eukaryota</taxon>
        <taxon>Fungi</taxon>
        <taxon>Dikarya</taxon>
        <taxon>Ascomycota</taxon>
        <taxon>Pezizomycotina</taxon>
        <taxon>Sordariomycetes</taxon>
        <taxon>Hypocreomycetidae</taxon>
        <taxon>Hypocreales</taxon>
        <taxon>Nectriaceae</taxon>
        <taxon>Fusarium</taxon>
    </lineage>
</organism>
<dbReference type="Gene3D" id="3.10.350.10">
    <property type="entry name" value="LysM domain"/>
    <property type="match status" value="2"/>
</dbReference>
<dbReference type="GO" id="GO:0005576">
    <property type="term" value="C:extracellular region"/>
    <property type="evidence" value="ECO:0007669"/>
    <property type="project" value="UniProtKB-SubCell"/>
</dbReference>
<dbReference type="InterPro" id="IPR029070">
    <property type="entry name" value="Chitinase_insertion_sf"/>
</dbReference>
<comment type="subcellular location">
    <subcellularLocation>
        <location evidence="2">Secreted</location>
    </subcellularLocation>
</comment>
<dbReference type="Gene3D" id="3.20.20.80">
    <property type="entry name" value="Glycosidases"/>
    <property type="match status" value="1"/>
</dbReference>
<feature type="compositionally biased region" description="Polar residues" evidence="15">
    <location>
        <begin position="269"/>
        <end position="281"/>
    </location>
</feature>
<evidence type="ECO:0000259" key="18">
    <source>
        <dbReference type="PROSITE" id="PS51910"/>
    </source>
</evidence>
<keyword evidence="7 14" id="KW-0378">Hydrolase</keyword>
<dbReference type="PANTHER" id="PTHR47700">
    <property type="entry name" value="V CHITINASE, PUTATIVE (AFU_ORTHOLOGUE AFUA_6G13720)-RELATED"/>
    <property type="match status" value="1"/>
</dbReference>